<evidence type="ECO:0000313" key="1">
    <source>
        <dbReference type="EMBL" id="KAA6369258.1"/>
    </source>
</evidence>
<sequence length="189" mass="21138">PLMRLSLISLPLVEVRIQSVDLVICDQFIRIVRATSFCQSICIRSSPTAAPPYSSFDSSLSYISPPLLNQSLRNLIFPIKLAKYLIFVHCGKWKRQNWRLTSSNQRETATSLQGIRKLEKYSNIGKISSIRIVTDNSVAVLNIQRGAAAVQLAKLTDRILYEAEALKIQISARHVPGIDNTIADSLSRL</sequence>
<dbReference type="AlphaFoldDB" id="A0A5J4UF39"/>
<dbReference type="Gene3D" id="3.30.420.10">
    <property type="entry name" value="Ribonuclease H-like superfamily/Ribonuclease H"/>
    <property type="match status" value="1"/>
</dbReference>
<dbReference type="EMBL" id="SNRW01016545">
    <property type="protein sequence ID" value="KAA6369258.1"/>
    <property type="molecule type" value="Genomic_DNA"/>
</dbReference>
<dbReference type="GO" id="GO:0003676">
    <property type="term" value="F:nucleic acid binding"/>
    <property type="evidence" value="ECO:0007669"/>
    <property type="project" value="InterPro"/>
</dbReference>
<proteinExistence type="predicted"/>
<accession>A0A5J4UF39</accession>
<evidence type="ECO:0000313" key="2">
    <source>
        <dbReference type="Proteomes" id="UP000324800"/>
    </source>
</evidence>
<feature type="non-terminal residue" evidence="1">
    <location>
        <position position="1"/>
    </location>
</feature>
<comment type="caution">
    <text evidence="1">The sequence shown here is derived from an EMBL/GenBank/DDBJ whole genome shotgun (WGS) entry which is preliminary data.</text>
</comment>
<organism evidence="1 2">
    <name type="scientific">Streblomastix strix</name>
    <dbReference type="NCBI Taxonomy" id="222440"/>
    <lineage>
        <taxon>Eukaryota</taxon>
        <taxon>Metamonada</taxon>
        <taxon>Preaxostyla</taxon>
        <taxon>Oxymonadida</taxon>
        <taxon>Streblomastigidae</taxon>
        <taxon>Streblomastix</taxon>
    </lineage>
</organism>
<gene>
    <name evidence="1" type="ORF">EZS28_035216</name>
</gene>
<protein>
    <submittedName>
        <fullName evidence="1">Uncharacterized protein</fullName>
    </submittedName>
</protein>
<reference evidence="1 2" key="1">
    <citation type="submission" date="2019-03" db="EMBL/GenBank/DDBJ databases">
        <title>Single cell metagenomics reveals metabolic interactions within the superorganism composed of flagellate Streblomastix strix and complex community of Bacteroidetes bacteria on its surface.</title>
        <authorList>
            <person name="Treitli S.C."/>
            <person name="Kolisko M."/>
            <person name="Husnik F."/>
            <person name="Keeling P."/>
            <person name="Hampl V."/>
        </authorList>
    </citation>
    <scope>NUCLEOTIDE SEQUENCE [LARGE SCALE GENOMIC DNA]</scope>
    <source>
        <strain evidence="1">ST1C</strain>
    </source>
</reference>
<dbReference type="Proteomes" id="UP000324800">
    <property type="component" value="Unassembled WGS sequence"/>
</dbReference>
<dbReference type="InterPro" id="IPR036397">
    <property type="entry name" value="RNaseH_sf"/>
</dbReference>
<dbReference type="OrthoDB" id="6051640at2759"/>
<name>A0A5J4UF39_9EUKA</name>
<dbReference type="CDD" id="cd09275">
    <property type="entry name" value="RNase_HI_RT_DIRS1"/>
    <property type="match status" value="1"/>
</dbReference>